<dbReference type="RefSeq" id="WP_109061082.1">
    <property type="nucleotide sequence ID" value="NZ_QETA01000002.1"/>
</dbReference>
<dbReference type="AlphaFoldDB" id="A0A2V1JY42"/>
<proteinExistence type="predicted"/>
<comment type="caution">
    <text evidence="1">The sequence shown here is derived from an EMBL/GenBank/DDBJ whole genome shotgun (WGS) entry which is preliminary data.</text>
</comment>
<evidence type="ECO:0000313" key="1">
    <source>
        <dbReference type="EMBL" id="PWF23804.1"/>
    </source>
</evidence>
<evidence type="ECO:0000313" key="2">
    <source>
        <dbReference type="Proteomes" id="UP000245212"/>
    </source>
</evidence>
<dbReference type="EMBL" id="QETA01000002">
    <property type="protein sequence ID" value="PWF23804.1"/>
    <property type="molecule type" value="Genomic_DNA"/>
</dbReference>
<sequence length="223" mass="23736">MSWRILILILAIFLGLSAWGGMKLGDQLVANAPIAEAPPNQSGLGTDEPVLDADGKAYTAQPPQPRVDGTLGVPPTADTIRTADADSAPLKSLFDAPTEASILISRDPLTKDELARIMNLEADSAGIQQQFVLVPPPGQGNQLPALQPIELPASEQAAAATAATAGNDVQSGNWQQALRAELARCAETGFFERPTCAWNARNHYCEPNNGWGTIAECPRRNRF</sequence>
<protein>
    <submittedName>
        <fullName evidence="1">Uncharacterized protein</fullName>
    </submittedName>
</protein>
<gene>
    <name evidence="1" type="ORF">DD235_05510</name>
</gene>
<dbReference type="Proteomes" id="UP000245212">
    <property type="component" value="Unassembled WGS sequence"/>
</dbReference>
<keyword evidence="2" id="KW-1185">Reference proteome</keyword>
<accession>A0A2V1JY42</accession>
<name>A0A2V1JY42_9BURK</name>
<organism evidence="1 2">
    <name type="scientific">Corticimicrobacter populi</name>
    <dbReference type="NCBI Taxonomy" id="2175229"/>
    <lineage>
        <taxon>Bacteria</taxon>
        <taxon>Pseudomonadati</taxon>
        <taxon>Pseudomonadota</taxon>
        <taxon>Betaproteobacteria</taxon>
        <taxon>Burkholderiales</taxon>
        <taxon>Alcaligenaceae</taxon>
        <taxon>Corticimicrobacter</taxon>
    </lineage>
</organism>
<reference evidence="2" key="1">
    <citation type="submission" date="2018-05" db="EMBL/GenBank/DDBJ databases">
        <authorList>
            <person name="Li Y."/>
        </authorList>
    </citation>
    <scope>NUCLEOTIDE SEQUENCE [LARGE SCALE GENOMIC DNA]</scope>
    <source>
        <strain evidence="2">3d-2-2</strain>
    </source>
</reference>